<gene>
    <name evidence="1" type="ORF">ACFO9E_33210</name>
</gene>
<protein>
    <submittedName>
        <fullName evidence="1">Uncharacterized protein</fullName>
    </submittedName>
</protein>
<evidence type="ECO:0000313" key="2">
    <source>
        <dbReference type="Proteomes" id="UP001595993"/>
    </source>
</evidence>
<accession>A0ABV9GE69</accession>
<reference evidence="2" key="1">
    <citation type="journal article" date="2019" name="Int. J. Syst. Evol. Microbiol.">
        <title>The Global Catalogue of Microorganisms (GCM) 10K type strain sequencing project: providing services to taxonomists for standard genome sequencing and annotation.</title>
        <authorList>
            <consortium name="The Broad Institute Genomics Platform"/>
            <consortium name="The Broad Institute Genome Sequencing Center for Infectious Disease"/>
            <person name="Wu L."/>
            <person name="Ma J."/>
        </authorList>
    </citation>
    <scope>NUCLEOTIDE SEQUENCE [LARGE SCALE GENOMIC DNA]</scope>
    <source>
        <strain evidence="2">CGMCC 4.7139</strain>
    </source>
</reference>
<dbReference type="RefSeq" id="WP_381202834.1">
    <property type="nucleotide sequence ID" value="NZ_JBHSFE010000038.1"/>
</dbReference>
<dbReference type="EMBL" id="JBHSFE010000038">
    <property type="protein sequence ID" value="MFC4612570.1"/>
    <property type="molecule type" value="Genomic_DNA"/>
</dbReference>
<name>A0ABV9GE69_9ACTN</name>
<sequence length="80" mass="8985">MTEQRKSSDTIPEEFGGLIVEFRGLLEKYPHAVRHFSLAYHPAGHGEEFGTSMTVGITQPVFECSEIEPGFVVCERVDEQ</sequence>
<organism evidence="1 2">
    <name type="scientific">Streptomyces maoxianensis</name>
    <dbReference type="NCBI Taxonomy" id="1459942"/>
    <lineage>
        <taxon>Bacteria</taxon>
        <taxon>Bacillati</taxon>
        <taxon>Actinomycetota</taxon>
        <taxon>Actinomycetes</taxon>
        <taxon>Kitasatosporales</taxon>
        <taxon>Streptomycetaceae</taxon>
        <taxon>Streptomyces</taxon>
    </lineage>
</organism>
<keyword evidence="2" id="KW-1185">Reference proteome</keyword>
<dbReference type="Proteomes" id="UP001595993">
    <property type="component" value="Unassembled WGS sequence"/>
</dbReference>
<proteinExistence type="predicted"/>
<evidence type="ECO:0000313" key="1">
    <source>
        <dbReference type="EMBL" id="MFC4612570.1"/>
    </source>
</evidence>
<comment type="caution">
    <text evidence="1">The sequence shown here is derived from an EMBL/GenBank/DDBJ whole genome shotgun (WGS) entry which is preliminary data.</text>
</comment>